<dbReference type="GeneID" id="66109029"/>
<dbReference type="AlphaFoldDB" id="A0A9P7VNK4"/>
<dbReference type="Proteomes" id="UP000812287">
    <property type="component" value="Unassembled WGS sequence"/>
</dbReference>
<keyword evidence="1" id="KW-1133">Transmembrane helix</keyword>
<protein>
    <submittedName>
        <fullName evidence="2">Uncharacterized protein</fullName>
    </submittedName>
</protein>
<reference evidence="2" key="1">
    <citation type="submission" date="2020-11" db="EMBL/GenBank/DDBJ databases">
        <title>Adaptations for nitrogen fixation in a non-lichenized fungal sporocarp promotes dispersal by wood-feeding termites.</title>
        <authorList>
            <consortium name="DOE Joint Genome Institute"/>
            <person name="Koch R.A."/>
            <person name="Yoon G."/>
            <person name="Arayal U."/>
            <person name="Lail K."/>
            <person name="Amirebrahimi M."/>
            <person name="Labutti K."/>
            <person name="Lipzen A."/>
            <person name="Riley R."/>
            <person name="Barry K."/>
            <person name="Henrissat B."/>
            <person name="Grigoriev I.V."/>
            <person name="Herr J.R."/>
            <person name="Aime M.C."/>
        </authorList>
    </citation>
    <scope>NUCLEOTIDE SEQUENCE</scope>
    <source>
        <strain evidence="2">MCA 3950</strain>
    </source>
</reference>
<gene>
    <name evidence="2" type="ORF">BT62DRAFT_934436</name>
</gene>
<evidence type="ECO:0000256" key="1">
    <source>
        <dbReference type="SAM" id="Phobius"/>
    </source>
</evidence>
<proteinExistence type="predicted"/>
<keyword evidence="1" id="KW-0472">Membrane</keyword>
<keyword evidence="3" id="KW-1185">Reference proteome</keyword>
<comment type="caution">
    <text evidence="2">The sequence shown here is derived from an EMBL/GenBank/DDBJ whole genome shotgun (WGS) entry which is preliminary data.</text>
</comment>
<feature type="transmembrane region" description="Helical" evidence="1">
    <location>
        <begin position="20"/>
        <end position="40"/>
    </location>
</feature>
<dbReference type="RefSeq" id="XP_043037328.1">
    <property type="nucleotide sequence ID" value="XM_043186732.1"/>
</dbReference>
<sequence>MLAGLKGIKADKCNDLSLAHLQFFWLGILSSILLCLTSGYNMNNALIQLFAPGLGCTRSILRCKLVALEMVITCGCTESLDRFNSDIGEEEVTTHIIGWLTFPIKPN</sequence>
<keyword evidence="1" id="KW-0812">Transmembrane</keyword>
<evidence type="ECO:0000313" key="2">
    <source>
        <dbReference type="EMBL" id="KAG7443828.1"/>
    </source>
</evidence>
<dbReference type="EMBL" id="MU250542">
    <property type="protein sequence ID" value="KAG7443828.1"/>
    <property type="molecule type" value="Genomic_DNA"/>
</dbReference>
<name>A0A9P7VNK4_9AGAR</name>
<organism evidence="2 3">
    <name type="scientific">Guyanagaster necrorhizus</name>
    <dbReference type="NCBI Taxonomy" id="856835"/>
    <lineage>
        <taxon>Eukaryota</taxon>
        <taxon>Fungi</taxon>
        <taxon>Dikarya</taxon>
        <taxon>Basidiomycota</taxon>
        <taxon>Agaricomycotina</taxon>
        <taxon>Agaricomycetes</taxon>
        <taxon>Agaricomycetidae</taxon>
        <taxon>Agaricales</taxon>
        <taxon>Marasmiineae</taxon>
        <taxon>Physalacriaceae</taxon>
        <taxon>Guyanagaster</taxon>
    </lineage>
</organism>
<accession>A0A9P7VNK4</accession>
<evidence type="ECO:0000313" key="3">
    <source>
        <dbReference type="Proteomes" id="UP000812287"/>
    </source>
</evidence>